<protein>
    <submittedName>
        <fullName evidence="1">Uncharacterized protein</fullName>
    </submittedName>
</protein>
<gene>
    <name evidence="1" type="ORF">CDAR_600881</name>
</gene>
<comment type="caution">
    <text evidence="1">The sequence shown here is derived from an EMBL/GenBank/DDBJ whole genome shotgun (WGS) entry which is preliminary data.</text>
</comment>
<dbReference type="Proteomes" id="UP001054837">
    <property type="component" value="Unassembled WGS sequence"/>
</dbReference>
<accession>A0AAV4TWG1</accession>
<keyword evidence="2" id="KW-1185">Reference proteome</keyword>
<organism evidence="1 2">
    <name type="scientific">Caerostris darwini</name>
    <dbReference type="NCBI Taxonomy" id="1538125"/>
    <lineage>
        <taxon>Eukaryota</taxon>
        <taxon>Metazoa</taxon>
        <taxon>Ecdysozoa</taxon>
        <taxon>Arthropoda</taxon>
        <taxon>Chelicerata</taxon>
        <taxon>Arachnida</taxon>
        <taxon>Araneae</taxon>
        <taxon>Araneomorphae</taxon>
        <taxon>Entelegynae</taxon>
        <taxon>Araneoidea</taxon>
        <taxon>Araneidae</taxon>
        <taxon>Caerostris</taxon>
    </lineage>
</organism>
<reference evidence="1 2" key="1">
    <citation type="submission" date="2021-06" db="EMBL/GenBank/DDBJ databases">
        <title>Caerostris darwini draft genome.</title>
        <authorList>
            <person name="Kono N."/>
            <person name="Arakawa K."/>
        </authorList>
    </citation>
    <scope>NUCLEOTIDE SEQUENCE [LARGE SCALE GENOMIC DNA]</scope>
</reference>
<dbReference type="EMBL" id="BPLQ01010221">
    <property type="protein sequence ID" value="GIY49411.1"/>
    <property type="molecule type" value="Genomic_DNA"/>
</dbReference>
<sequence>MNSPSIPVAPNVLRLLHGDSSMDSFEQTPLRGILLFYYKPTPPPPQFTIEIPYIYMTWTPPFYTFLRVPSSLQFWGNACVFEVLMNGSRVRWKLLLLPFHDGF</sequence>
<name>A0AAV4TWG1_9ARAC</name>
<dbReference type="AlphaFoldDB" id="A0AAV4TWG1"/>
<evidence type="ECO:0000313" key="1">
    <source>
        <dbReference type="EMBL" id="GIY49411.1"/>
    </source>
</evidence>
<evidence type="ECO:0000313" key="2">
    <source>
        <dbReference type="Proteomes" id="UP001054837"/>
    </source>
</evidence>
<proteinExistence type="predicted"/>